<name>A0AAP0LI36_9ROSI</name>
<dbReference type="AlphaFoldDB" id="A0AAP0LI36"/>
<evidence type="ECO:0000313" key="2">
    <source>
        <dbReference type="Proteomes" id="UP001428341"/>
    </source>
</evidence>
<proteinExistence type="predicted"/>
<gene>
    <name evidence="1" type="ORF">WN944_027518</name>
</gene>
<dbReference type="EMBL" id="JBCGBO010000025">
    <property type="protein sequence ID" value="KAK9175511.1"/>
    <property type="molecule type" value="Genomic_DNA"/>
</dbReference>
<reference evidence="1 2" key="1">
    <citation type="submission" date="2024-05" db="EMBL/GenBank/DDBJ databases">
        <title>Haplotype-resolved chromosome-level genome assembly of Huyou (Citrus changshanensis).</title>
        <authorList>
            <person name="Miao C."/>
            <person name="Chen W."/>
            <person name="Wu Y."/>
            <person name="Wang L."/>
            <person name="Zhao S."/>
            <person name="Grierson D."/>
            <person name="Xu C."/>
            <person name="Chen K."/>
        </authorList>
    </citation>
    <scope>NUCLEOTIDE SEQUENCE [LARGE SCALE GENOMIC DNA]</scope>
    <source>
        <strain evidence="1">01-14</strain>
        <tissue evidence="1">Leaf</tissue>
    </source>
</reference>
<evidence type="ECO:0000313" key="1">
    <source>
        <dbReference type="EMBL" id="KAK9175511.1"/>
    </source>
</evidence>
<keyword evidence="2" id="KW-1185">Reference proteome</keyword>
<dbReference type="Proteomes" id="UP001428341">
    <property type="component" value="Unassembled WGS sequence"/>
</dbReference>
<organism evidence="1 2">
    <name type="scientific">Citrus x changshan-huyou</name>
    <dbReference type="NCBI Taxonomy" id="2935761"/>
    <lineage>
        <taxon>Eukaryota</taxon>
        <taxon>Viridiplantae</taxon>
        <taxon>Streptophyta</taxon>
        <taxon>Embryophyta</taxon>
        <taxon>Tracheophyta</taxon>
        <taxon>Spermatophyta</taxon>
        <taxon>Magnoliopsida</taxon>
        <taxon>eudicotyledons</taxon>
        <taxon>Gunneridae</taxon>
        <taxon>Pentapetalae</taxon>
        <taxon>rosids</taxon>
        <taxon>malvids</taxon>
        <taxon>Sapindales</taxon>
        <taxon>Rutaceae</taxon>
        <taxon>Aurantioideae</taxon>
        <taxon>Citrus</taxon>
    </lineage>
</organism>
<sequence>MAQSLIQTRKIQQLNSYFTEDSLLSFSSKTHKNMICRACLKKLDYRGCAVSLMVSPAAECVSYKLVMLSWQYCCNGFSNH</sequence>
<comment type="caution">
    <text evidence="1">The sequence shown here is derived from an EMBL/GenBank/DDBJ whole genome shotgun (WGS) entry which is preliminary data.</text>
</comment>
<accession>A0AAP0LI36</accession>
<protein>
    <submittedName>
        <fullName evidence="1">Uncharacterized protein</fullName>
    </submittedName>
</protein>